<keyword evidence="1" id="KW-0175">Coiled coil</keyword>
<evidence type="ECO:0000313" key="3">
    <source>
        <dbReference type="Ensembl" id="ENSSANP00000048081.1"/>
    </source>
</evidence>
<name>A0A671NWU4_9TELE</name>
<evidence type="ECO:0000256" key="2">
    <source>
        <dbReference type="SAM" id="MobiDB-lite"/>
    </source>
</evidence>
<dbReference type="Ensembl" id="ENSSANT00000051134.1">
    <property type="protein sequence ID" value="ENSSANP00000048081.1"/>
    <property type="gene ID" value="ENSSANG00000024196.1"/>
</dbReference>
<sequence>METPQNSLNITFQDDKEIQDLSKQLKDAKTELQLTKDEVEQVNKDVNKCREEMDRRMMMMVQMDEGLWNALLELDTLMQEKKSLANQLEELTLSSTIESKQALLRSLQEEESSLLEQECDLKLKREQLRKALVDASANSEEVSQGENPVKPGSSSQSKSTEKPVRKRGTRK</sequence>
<protein>
    <submittedName>
        <fullName evidence="3">Si:ch211-167j6.3</fullName>
    </submittedName>
</protein>
<feature type="coiled-coil region" evidence="1">
    <location>
        <begin position="18"/>
        <end position="127"/>
    </location>
</feature>
<organism evidence="3 4">
    <name type="scientific">Sinocyclocheilus anshuiensis</name>
    <dbReference type="NCBI Taxonomy" id="1608454"/>
    <lineage>
        <taxon>Eukaryota</taxon>
        <taxon>Metazoa</taxon>
        <taxon>Chordata</taxon>
        <taxon>Craniata</taxon>
        <taxon>Vertebrata</taxon>
        <taxon>Euteleostomi</taxon>
        <taxon>Actinopterygii</taxon>
        <taxon>Neopterygii</taxon>
        <taxon>Teleostei</taxon>
        <taxon>Ostariophysi</taxon>
        <taxon>Cypriniformes</taxon>
        <taxon>Cyprinidae</taxon>
        <taxon>Cyprininae</taxon>
        <taxon>Sinocyclocheilus</taxon>
    </lineage>
</organism>
<reference evidence="3" key="2">
    <citation type="submission" date="2025-09" db="UniProtKB">
        <authorList>
            <consortium name="Ensembl"/>
        </authorList>
    </citation>
    <scope>IDENTIFICATION</scope>
</reference>
<proteinExistence type="predicted"/>
<dbReference type="AlphaFoldDB" id="A0A671NWU4"/>
<dbReference type="Proteomes" id="UP000472260">
    <property type="component" value="Unassembled WGS sequence"/>
</dbReference>
<feature type="compositionally biased region" description="Polar residues" evidence="2">
    <location>
        <begin position="136"/>
        <end position="158"/>
    </location>
</feature>
<evidence type="ECO:0000256" key="1">
    <source>
        <dbReference type="SAM" id="Coils"/>
    </source>
</evidence>
<accession>A0A671NWU4</accession>
<feature type="region of interest" description="Disordered" evidence="2">
    <location>
        <begin position="133"/>
        <end position="171"/>
    </location>
</feature>
<evidence type="ECO:0000313" key="4">
    <source>
        <dbReference type="Proteomes" id="UP000472260"/>
    </source>
</evidence>
<reference evidence="3" key="1">
    <citation type="submission" date="2025-08" db="UniProtKB">
        <authorList>
            <consortium name="Ensembl"/>
        </authorList>
    </citation>
    <scope>IDENTIFICATION</scope>
</reference>
<keyword evidence="4" id="KW-1185">Reference proteome</keyword>